<organism evidence="2 3">
    <name type="scientific">Riccia sorocarpa</name>
    <dbReference type="NCBI Taxonomy" id="122646"/>
    <lineage>
        <taxon>Eukaryota</taxon>
        <taxon>Viridiplantae</taxon>
        <taxon>Streptophyta</taxon>
        <taxon>Embryophyta</taxon>
        <taxon>Marchantiophyta</taxon>
        <taxon>Marchantiopsida</taxon>
        <taxon>Marchantiidae</taxon>
        <taxon>Marchantiales</taxon>
        <taxon>Ricciaceae</taxon>
        <taxon>Riccia</taxon>
    </lineage>
</organism>
<feature type="compositionally biased region" description="Acidic residues" evidence="1">
    <location>
        <begin position="267"/>
        <end position="291"/>
    </location>
</feature>
<proteinExistence type="predicted"/>
<gene>
    <name evidence="2" type="ORF">R1sor_018389</name>
</gene>
<evidence type="ECO:0000313" key="2">
    <source>
        <dbReference type="EMBL" id="KAL3700367.1"/>
    </source>
</evidence>
<dbReference type="EMBL" id="JBJQOH010000001">
    <property type="protein sequence ID" value="KAL3700367.1"/>
    <property type="molecule type" value="Genomic_DNA"/>
</dbReference>
<feature type="region of interest" description="Disordered" evidence="1">
    <location>
        <begin position="209"/>
        <end position="310"/>
    </location>
</feature>
<dbReference type="Proteomes" id="UP001633002">
    <property type="component" value="Unassembled WGS sequence"/>
</dbReference>
<evidence type="ECO:0000313" key="3">
    <source>
        <dbReference type="Proteomes" id="UP001633002"/>
    </source>
</evidence>
<feature type="region of interest" description="Disordered" evidence="1">
    <location>
        <begin position="37"/>
        <end position="73"/>
    </location>
</feature>
<comment type="caution">
    <text evidence="2">The sequence shown here is derived from an EMBL/GenBank/DDBJ whole genome shotgun (WGS) entry which is preliminary data.</text>
</comment>
<protein>
    <submittedName>
        <fullName evidence="2">Uncharacterized protein</fullName>
    </submittedName>
</protein>
<feature type="compositionally biased region" description="Basic and acidic residues" evidence="1">
    <location>
        <begin position="224"/>
        <end position="238"/>
    </location>
</feature>
<feature type="region of interest" description="Disordered" evidence="1">
    <location>
        <begin position="1"/>
        <end position="23"/>
    </location>
</feature>
<feature type="compositionally biased region" description="Basic and acidic residues" evidence="1">
    <location>
        <begin position="48"/>
        <end position="63"/>
    </location>
</feature>
<keyword evidence="3" id="KW-1185">Reference proteome</keyword>
<name>A0ABD3I9M8_9MARC</name>
<reference evidence="2 3" key="1">
    <citation type="submission" date="2024-09" db="EMBL/GenBank/DDBJ databases">
        <title>Chromosome-scale assembly of Riccia sorocarpa.</title>
        <authorList>
            <person name="Paukszto L."/>
        </authorList>
    </citation>
    <scope>NUCLEOTIDE SEQUENCE [LARGE SCALE GENOMIC DNA]</scope>
    <source>
        <strain evidence="2">LP-2024</strain>
        <tissue evidence="2">Aerial parts of the thallus</tissue>
    </source>
</reference>
<sequence>MKRTAEEEESIAKEIEQSLSQTSASVRRFSATMTAVTVDSASRKSVKQLKDAARQKKSAENTKPKRAVKPTKPTKELQVSLTVGIVGQDIEQEVFEKLKHFVDARASTGIKVEADRIAARQKQLEREVKEKAAEEANVQTVHSTDIEAGSDVRKVVHELLKAGKVIERPPQDTNVDMVQGSDIQSSDVTNTAQDLLKAGYLIAVDKPRAKQKIDGQAAQVPDSANDKPDEHNADDTPTERPASAEENGGHDTPLDDYIPLCRTGAELSEDEPYLEEENHDGDDSSDDDCNDDDLKGHLHHHRIVKQEPQV</sequence>
<dbReference type="AlphaFoldDB" id="A0ABD3I9M8"/>
<accession>A0ABD3I9M8</accession>
<evidence type="ECO:0000256" key="1">
    <source>
        <dbReference type="SAM" id="MobiDB-lite"/>
    </source>
</evidence>